<dbReference type="RefSeq" id="WP_037443399.1">
    <property type="nucleotide sequence ID" value="NZ_JPEO01000009.1"/>
</dbReference>
<dbReference type="OrthoDB" id="5916785at2"/>
<sequence length="117" mass="13201">MDFESTSISKLLNAYPSLAFRKGYIFIGSLEDEAPYSRACFQSWRLVGEKVALSDEATFAIDRAIADLIDHWPLSIGRPHGIVQIEPPNITFKWASSDIVETMLVELEEKNVPKKTK</sequence>
<proteinExistence type="predicted"/>
<dbReference type="Proteomes" id="UP000029264">
    <property type="component" value="Unassembled WGS sequence"/>
</dbReference>
<keyword evidence="2" id="KW-1185">Reference proteome</keyword>
<gene>
    <name evidence="1" type="ORF">HR45_12765</name>
</gene>
<organism evidence="1 2">
    <name type="scientific">Shewanella mangrovi</name>
    <dbReference type="NCBI Taxonomy" id="1515746"/>
    <lineage>
        <taxon>Bacteria</taxon>
        <taxon>Pseudomonadati</taxon>
        <taxon>Pseudomonadota</taxon>
        <taxon>Gammaproteobacteria</taxon>
        <taxon>Alteromonadales</taxon>
        <taxon>Shewanellaceae</taxon>
        <taxon>Shewanella</taxon>
    </lineage>
</organism>
<dbReference type="EMBL" id="JPEO01000009">
    <property type="protein sequence ID" value="KFZ37101.1"/>
    <property type="molecule type" value="Genomic_DNA"/>
</dbReference>
<dbReference type="AlphaFoldDB" id="A0A094JXD8"/>
<evidence type="ECO:0000313" key="2">
    <source>
        <dbReference type="Proteomes" id="UP000029264"/>
    </source>
</evidence>
<protein>
    <submittedName>
        <fullName evidence="1">Uncharacterized protein</fullName>
    </submittedName>
</protein>
<name>A0A094JXD8_9GAMM</name>
<dbReference type="STRING" id="1515746.HR45_12765"/>
<evidence type="ECO:0000313" key="1">
    <source>
        <dbReference type="EMBL" id="KFZ37101.1"/>
    </source>
</evidence>
<accession>A0A094JXD8</accession>
<comment type="caution">
    <text evidence="1">The sequence shown here is derived from an EMBL/GenBank/DDBJ whole genome shotgun (WGS) entry which is preliminary data.</text>
</comment>
<reference evidence="1 2" key="1">
    <citation type="submission" date="2014-06" db="EMBL/GenBank/DDBJ databases">
        <title>Shewanella sp. YQH10.</title>
        <authorList>
            <person name="Liu Y."/>
            <person name="Zeng R."/>
        </authorList>
    </citation>
    <scope>NUCLEOTIDE SEQUENCE [LARGE SCALE GENOMIC DNA]</scope>
    <source>
        <strain evidence="1 2">YQH10</strain>
    </source>
</reference>